<evidence type="ECO:0000313" key="10">
    <source>
        <dbReference type="Proteomes" id="UP000002281"/>
    </source>
</evidence>
<reference evidence="9" key="3">
    <citation type="submission" date="2025-09" db="UniProtKB">
        <authorList>
            <consortium name="Ensembl"/>
        </authorList>
    </citation>
    <scope>IDENTIFICATION</scope>
    <source>
        <strain evidence="9">Thoroughbred</strain>
    </source>
</reference>
<accession>A0A9L0TTU1</accession>
<evidence type="ECO:0000259" key="8">
    <source>
        <dbReference type="Pfam" id="PF00031"/>
    </source>
</evidence>
<keyword evidence="6" id="KW-0732">Signal</keyword>
<reference evidence="9" key="2">
    <citation type="submission" date="2025-08" db="UniProtKB">
        <authorList>
            <consortium name="Ensembl"/>
        </authorList>
    </citation>
    <scope>IDENTIFICATION</scope>
    <source>
        <strain evidence="9">Thoroughbred</strain>
    </source>
</reference>
<organism evidence="9 10">
    <name type="scientific">Equus caballus</name>
    <name type="common">Horse</name>
    <dbReference type="NCBI Taxonomy" id="9796"/>
    <lineage>
        <taxon>Eukaryota</taxon>
        <taxon>Metazoa</taxon>
        <taxon>Chordata</taxon>
        <taxon>Craniata</taxon>
        <taxon>Vertebrata</taxon>
        <taxon>Euteleostomi</taxon>
        <taxon>Mammalia</taxon>
        <taxon>Eutheria</taxon>
        <taxon>Laurasiatheria</taxon>
        <taxon>Perissodactyla</taxon>
        <taxon>Equidae</taxon>
        <taxon>Equus</taxon>
    </lineage>
</organism>
<comment type="similarity">
    <text evidence="2">Belongs to the cystatin family.</text>
</comment>
<dbReference type="GO" id="GO:0005576">
    <property type="term" value="C:extracellular region"/>
    <property type="evidence" value="ECO:0007669"/>
    <property type="project" value="UniProtKB-SubCell"/>
</dbReference>
<dbReference type="CDD" id="cd00042">
    <property type="entry name" value="CY"/>
    <property type="match status" value="1"/>
</dbReference>
<keyword evidence="5" id="KW-0789">Thiol protease inhibitor</keyword>
<dbReference type="AlphaFoldDB" id="A0A9L0TTU1"/>
<dbReference type="PANTHER" id="PTHR47393:SF1">
    <property type="entry name" value="CYSTATIN-12"/>
    <property type="match status" value="1"/>
</dbReference>
<dbReference type="InterPro" id="IPR000010">
    <property type="entry name" value="Cystatin_dom"/>
</dbReference>
<keyword evidence="7" id="KW-1015">Disulfide bond</keyword>
<evidence type="ECO:0000256" key="5">
    <source>
        <dbReference type="ARBA" id="ARBA00022704"/>
    </source>
</evidence>
<dbReference type="PANTHER" id="PTHR47393">
    <property type="entry name" value="CYSTATIN-12-RELATED"/>
    <property type="match status" value="1"/>
</dbReference>
<dbReference type="Ensembl" id="ENSECAT00000143732.1">
    <property type="protein sequence ID" value="ENSECAP00000089859.1"/>
    <property type="gene ID" value="ENSECAG00000014988.4"/>
</dbReference>
<keyword evidence="4" id="KW-0646">Protease inhibitor</keyword>
<feature type="domain" description="Cystatin" evidence="8">
    <location>
        <begin position="50"/>
        <end position="130"/>
    </location>
</feature>
<evidence type="ECO:0000256" key="4">
    <source>
        <dbReference type="ARBA" id="ARBA00022690"/>
    </source>
</evidence>
<dbReference type="InterPro" id="IPR052333">
    <property type="entry name" value="Cystatin_spermatogenesis"/>
</dbReference>
<protein>
    <recommendedName>
        <fullName evidence="8">Cystatin domain-containing protein</fullName>
    </recommendedName>
</protein>
<evidence type="ECO:0000256" key="2">
    <source>
        <dbReference type="ARBA" id="ARBA00009403"/>
    </source>
</evidence>
<dbReference type="SUPFAM" id="SSF54403">
    <property type="entry name" value="Cystatin/monellin"/>
    <property type="match status" value="2"/>
</dbReference>
<dbReference type="GO" id="GO:0004869">
    <property type="term" value="F:cysteine-type endopeptidase inhibitor activity"/>
    <property type="evidence" value="ECO:0007669"/>
    <property type="project" value="UniProtKB-KW"/>
</dbReference>
<name>A0A9L0TTU1_HORSE</name>
<keyword evidence="10" id="KW-1185">Reference proteome</keyword>
<dbReference type="Gene3D" id="3.10.450.10">
    <property type="match status" value="2"/>
</dbReference>
<evidence type="ECO:0000256" key="3">
    <source>
        <dbReference type="ARBA" id="ARBA00022525"/>
    </source>
</evidence>
<keyword evidence="3" id="KW-0964">Secreted</keyword>
<comment type="subcellular location">
    <subcellularLocation>
        <location evidence="1">Secreted</location>
    </subcellularLocation>
</comment>
<proteinExistence type="inferred from homology"/>
<evidence type="ECO:0000256" key="1">
    <source>
        <dbReference type="ARBA" id="ARBA00004613"/>
    </source>
</evidence>
<dbReference type="GeneTree" id="ENSGT00940000162636"/>
<dbReference type="InterPro" id="IPR046350">
    <property type="entry name" value="Cystatin_sf"/>
</dbReference>
<dbReference type="OMA" id="TCVERSW"/>
<dbReference type="Pfam" id="PF00031">
    <property type="entry name" value="Cystatin"/>
    <property type="match status" value="1"/>
</dbReference>
<evidence type="ECO:0000313" key="9">
    <source>
        <dbReference type="Ensembl" id="ENSECAP00000089859.1"/>
    </source>
</evidence>
<sequence length="191" mass="22000">MWSSGERPNSSHTPHSVCRWPPGLTPGSMFSRAPLLLALIVLGPHVYRCGFVDIGKNTSFFRMCVEFAKFQFNQAQPDEYAYKLLWVGRSQREHLTWIYLMDLQMGRTICKKHDEDIDNCPLQEGPGEKQHLTWIYLMDLQMGRTICKKHDEDIDNCPLQEGPGEKQVGCTFIVDARPWFSQFTLLNSTCV</sequence>
<dbReference type="Proteomes" id="UP000002281">
    <property type="component" value="Chromosome 22"/>
</dbReference>
<reference evidence="9 10" key="1">
    <citation type="journal article" date="2009" name="Science">
        <title>Genome sequence, comparative analysis, and population genetics of the domestic horse.</title>
        <authorList>
            <consortium name="Broad Institute Genome Sequencing Platform"/>
            <consortium name="Broad Institute Whole Genome Assembly Team"/>
            <person name="Wade C.M."/>
            <person name="Giulotto E."/>
            <person name="Sigurdsson S."/>
            <person name="Zoli M."/>
            <person name="Gnerre S."/>
            <person name="Imsland F."/>
            <person name="Lear T.L."/>
            <person name="Adelson D.L."/>
            <person name="Bailey E."/>
            <person name="Bellone R.R."/>
            <person name="Bloecker H."/>
            <person name="Distl O."/>
            <person name="Edgar R.C."/>
            <person name="Garber M."/>
            <person name="Leeb T."/>
            <person name="Mauceli E."/>
            <person name="MacLeod J.N."/>
            <person name="Penedo M.C.T."/>
            <person name="Raison J.M."/>
            <person name="Sharpe T."/>
            <person name="Vogel J."/>
            <person name="Andersson L."/>
            <person name="Antczak D.F."/>
            <person name="Biagi T."/>
            <person name="Binns M.M."/>
            <person name="Chowdhary B.P."/>
            <person name="Coleman S.J."/>
            <person name="Della Valle G."/>
            <person name="Fryc S."/>
            <person name="Guerin G."/>
            <person name="Hasegawa T."/>
            <person name="Hill E.W."/>
            <person name="Jurka J."/>
            <person name="Kiialainen A."/>
            <person name="Lindgren G."/>
            <person name="Liu J."/>
            <person name="Magnani E."/>
            <person name="Mickelson J.R."/>
            <person name="Murray J."/>
            <person name="Nergadze S.G."/>
            <person name="Onofrio R."/>
            <person name="Pedroni S."/>
            <person name="Piras M.F."/>
            <person name="Raudsepp T."/>
            <person name="Rocchi M."/>
            <person name="Roeed K.H."/>
            <person name="Ryder O.A."/>
            <person name="Searle S."/>
            <person name="Skow L."/>
            <person name="Swinburne J.E."/>
            <person name="Syvaenen A.C."/>
            <person name="Tozaki T."/>
            <person name="Valberg S.J."/>
            <person name="Vaudin M."/>
            <person name="White J.R."/>
            <person name="Zody M.C."/>
            <person name="Lander E.S."/>
            <person name="Lindblad-Toh K."/>
        </authorList>
    </citation>
    <scope>NUCLEOTIDE SEQUENCE [LARGE SCALE GENOMIC DNA]</scope>
    <source>
        <strain evidence="9 10">Thoroughbred</strain>
    </source>
</reference>
<evidence type="ECO:0000256" key="7">
    <source>
        <dbReference type="ARBA" id="ARBA00023157"/>
    </source>
</evidence>
<evidence type="ECO:0000256" key="6">
    <source>
        <dbReference type="ARBA" id="ARBA00022729"/>
    </source>
</evidence>